<evidence type="ECO:0000313" key="2">
    <source>
        <dbReference type="Proteomes" id="UP000078542"/>
    </source>
</evidence>
<accession>A0A151IB81</accession>
<proteinExistence type="predicted"/>
<keyword evidence="2" id="KW-1185">Reference proteome</keyword>
<protein>
    <submittedName>
        <fullName evidence="1">Uncharacterized protein</fullName>
    </submittedName>
</protein>
<gene>
    <name evidence="1" type="ORF">ALC62_12457</name>
</gene>
<reference evidence="1 2" key="1">
    <citation type="submission" date="2016-03" db="EMBL/GenBank/DDBJ databases">
        <title>Cyphomyrmex costatus WGS genome.</title>
        <authorList>
            <person name="Nygaard S."/>
            <person name="Hu H."/>
            <person name="Boomsma J."/>
            <person name="Zhang G."/>
        </authorList>
    </citation>
    <scope>NUCLEOTIDE SEQUENCE [LARGE SCALE GENOMIC DNA]</scope>
    <source>
        <strain evidence="1">MS0001</strain>
        <tissue evidence="1">Whole body</tissue>
    </source>
</reference>
<sequence length="68" mass="8084">MYVRLRARIVSIAHQCRLQNPFLLLQLRNVPYRGNITKHALPSLFMELNVIKGMLRRRDAGGVRRLRW</sequence>
<evidence type="ECO:0000313" key="1">
    <source>
        <dbReference type="EMBL" id="KYM96881.1"/>
    </source>
</evidence>
<organism evidence="1 2">
    <name type="scientific">Cyphomyrmex costatus</name>
    <dbReference type="NCBI Taxonomy" id="456900"/>
    <lineage>
        <taxon>Eukaryota</taxon>
        <taxon>Metazoa</taxon>
        <taxon>Ecdysozoa</taxon>
        <taxon>Arthropoda</taxon>
        <taxon>Hexapoda</taxon>
        <taxon>Insecta</taxon>
        <taxon>Pterygota</taxon>
        <taxon>Neoptera</taxon>
        <taxon>Endopterygota</taxon>
        <taxon>Hymenoptera</taxon>
        <taxon>Apocrita</taxon>
        <taxon>Aculeata</taxon>
        <taxon>Formicoidea</taxon>
        <taxon>Formicidae</taxon>
        <taxon>Myrmicinae</taxon>
        <taxon>Cyphomyrmex</taxon>
    </lineage>
</organism>
<dbReference type="Proteomes" id="UP000078542">
    <property type="component" value="Unassembled WGS sequence"/>
</dbReference>
<name>A0A151IB81_9HYME</name>
<dbReference type="EMBL" id="KQ978125">
    <property type="protein sequence ID" value="KYM96881.1"/>
    <property type="molecule type" value="Genomic_DNA"/>
</dbReference>
<dbReference type="AlphaFoldDB" id="A0A151IB81"/>